<dbReference type="InterPro" id="IPR050351">
    <property type="entry name" value="BphY/WalK/GraS-like"/>
</dbReference>
<dbReference type="Pfam" id="PF00512">
    <property type="entry name" value="HisKA"/>
    <property type="match status" value="1"/>
</dbReference>
<evidence type="ECO:0000313" key="13">
    <source>
        <dbReference type="Proteomes" id="UP001596143"/>
    </source>
</evidence>
<dbReference type="PANTHER" id="PTHR45453:SF1">
    <property type="entry name" value="PHOSPHATE REGULON SENSOR PROTEIN PHOR"/>
    <property type="match status" value="1"/>
</dbReference>
<name>A0ABW0U3I7_9BACI</name>
<dbReference type="InterPro" id="IPR003594">
    <property type="entry name" value="HATPase_dom"/>
</dbReference>
<dbReference type="Gene3D" id="1.10.287.130">
    <property type="match status" value="1"/>
</dbReference>
<dbReference type="InterPro" id="IPR005467">
    <property type="entry name" value="His_kinase_dom"/>
</dbReference>
<comment type="subcellular location">
    <subcellularLocation>
        <location evidence="2">Membrane</location>
    </subcellularLocation>
</comment>
<dbReference type="Gene3D" id="3.30.565.10">
    <property type="entry name" value="Histidine kinase-like ATPase, C-terminal domain"/>
    <property type="match status" value="1"/>
</dbReference>
<dbReference type="SMART" id="SM00387">
    <property type="entry name" value="HATPase_c"/>
    <property type="match status" value="1"/>
</dbReference>
<accession>A0ABW0U3I7</accession>
<evidence type="ECO:0000256" key="7">
    <source>
        <dbReference type="ARBA" id="ARBA00022777"/>
    </source>
</evidence>
<evidence type="ECO:0000256" key="4">
    <source>
        <dbReference type="ARBA" id="ARBA00022553"/>
    </source>
</evidence>
<dbReference type="SUPFAM" id="SSF55874">
    <property type="entry name" value="ATPase domain of HSP90 chaperone/DNA topoisomerase II/histidine kinase"/>
    <property type="match status" value="1"/>
</dbReference>
<keyword evidence="4" id="KW-0597">Phosphoprotein</keyword>
<evidence type="ECO:0000256" key="6">
    <source>
        <dbReference type="ARBA" id="ARBA00022741"/>
    </source>
</evidence>
<protein>
    <recommendedName>
        <fullName evidence="3">histidine kinase</fullName>
        <ecNumber evidence="3">2.7.13.3</ecNumber>
    </recommendedName>
</protein>
<evidence type="ECO:0000256" key="3">
    <source>
        <dbReference type="ARBA" id="ARBA00012438"/>
    </source>
</evidence>
<dbReference type="InterPro" id="IPR003661">
    <property type="entry name" value="HisK_dim/P_dom"/>
</dbReference>
<dbReference type="Proteomes" id="UP001596143">
    <property type="component" value="Unassembled WGS sequence"/>
</dbReference>
<comment type="caution">
    <text evidence="12">The sequence shown here is derived from an EMBL/GenBank/DDBJ whole genome shotgun (WGS) entry which is preliminary data.</text>
</comment>
<dbReference type="CDD" id="cd00082">
    <property type="entry name" value="HisKA"/>
    <property type="match status" value="1"/>
</dbReference>
<gene>
    <name evidence="12" type="ORF">ACFPTR_03825</name>
</gene>
<dbReference type="Pfam" id="PF02518">
    <property type="entry name" value="HATPase_c"/>
    <property type="match status" value="1"/>
</dbReference>
<evidence type="ECO:0000256" key="2">
    <source>
        <dbReference type="ARBA" id="ARBA00004370"/>
    </source>
</evidence>
<dbReference type="InterPro" id="IPR036890">
    <property type="entry name" value="HATPase_C_sf"/>
</dbReference>
<evidence type="ECO:0000256" key="1">
    <source>
        <dbReference type="ARBA" id="ARBA00000085"/>
    </source>
</evidence>
<evidence type="ECO:0000256" key="8">
    <source>
        <dbReference type="ARBA" id="ARBA00022840"/>
    </source>
</evidence>
<evidence type="ECO:0000256" key="5">
    <source>
        <dbReference type="ARBA" id="ARBA00022679"/>
    </source>
</evidence>
<dbReference type="RefSeq" id="WP_270896676.1">
    <property type="nucleotide sequence ID" value="NZ_JBHSPF010000017.1"/>
</dbReference>
<dbReference type="EC" id="2.7.13.3" evidence="3"/>
<dbReference type="GO" id="GO:0016301">
    <property type="term" value="F:kinase activity"/>
    <property type="evidence" value="ECO:0007669"/>
    <property type="project" value="UniProtKB-KW"/>
</dbReference>
<evidence type="ECO:0000313" key="12">
    <source>
        <dbReference type="EMBL" id="MFC5628020.1"/>
    </source>
</evidence>
<keyword evidence="7 12" id="KW-0418">Kinase</keyword>
<proteinExistence type="predicted"/>
<keyword evidence="13" id="KW-1185">Reference proteome</keyword>
<keyword evidence="8" id="KW-0067">ATP-binding</keyword>
<reference evidence="13" key="1">
    <citation type="journal article" date="2019" name="Int. J. Syst. Evol. Microbiol.">
        <title>The Global Catalogue of Microorganisms (GCM) 10K type strain sequencing project: providing services to taxonomists for standard genome sequencing and annotation.</title>
        <authorList>
            <consortium name="The Broad Institute Genomics Platform"/>
            <consortium name="The Broad Institute Genome Sequencing Center for Infectious Disease"/>
            <person name="Wu L."/>
            <person name="Ma J."/>
        </authorList>
    </citation>
    <scope>NUCLEOTIDE SEQUENCE [LARGE SCALE GENOMIC DNA]</scope>
    <source>
        <strain evidence="13">CGMCC 1.15790</strain>
    </source>
</reference>
<evidence type="ECO:0000259" key="11">
    <source>
        <dbReference type="PROSITE" id="PS50109"/>
    </source>
</evidence>
<evidence type="ECO:0000256" key="9">
    <source>
        <dbReference type="ARBA" id="ARBA00023012"/>
    </source>
</evidence>
<dbReference type="SMART" id="SM00388">
    <property type="entry name" value="HisKA"/>
    <property type="match status" value="1"/>
</dbReference>
<dbReference type="PANTHER" id="PTHR45453">
    <property type="entry name" value="PHOSPHATE REGULON SENSOR PROTEIN PHOR"/>
    <property type="match status" value="1"/>
</dbReference>
<sequence length="302" mass="34888">MLLLAIILLFVTIFLLTRFIALKKEVKKITKQLQNYNDRKTNKKIDMTLFDQEMEKLGQELNTLIDLHVAENRKRLHFENEQKKAIANMSHDLRTPLTSIIGYIQMANNDDVTDRERKDLLTTASERAKRLERLLNDFFELSMIESVDYTLESERINLKKITVDVLMSFYDLFQEKHLEPTIHLSENDVFIFADESAVIRVIENLLSNALTHSDGNIMIKLNEEESTVQLIVKNDAFSLTEQDVERMFDRFFMADLSRSGKSSGLGLSIVKSLMEKMNGTITGDLKDGQLSIVCEWKTVKSQ</sequence>
<keyword evidence="9" id="KW-0902">Two-component regulatory system</keyword>
<evidence type="ECO:0000256" key="10">
    <source>
        <dbReference type="SAM" id="Coils"/>
    </source>
</evidence>
<feature type="coiled-coil region" evidence="10">
    <location>
        <begin position="19"/>
        <end position="46"/>
    </location>
</feature>
<keyword evidence="6" id="KW-0547">Nucleotide-binding</keyword>
<keyword evidence="5" id="KW-0808">Transferase</keyword>
<dbReference type="PROSITE" id="PS50109">
    <property type="entry name" value="HIS_KIN"/>
    <property type="match status" value="1"/>
</dbReference>
<dbReference type="InterPro" id="IPR036097">
    <property type="entry name" value="HisK_dim/P_sf"/>
</dbReference>
<organism evidence="12 13">
    <name type="scientific">Aliibacillus thermotolerans</name>
    <dbReference type="NCBI Taxonomy" id="1834418"/>
    <lineage>
        <taxon>Bacteria</taxon>
        <taxon>Bacillati</taxon>
        <taxon>Bacillota</taxon>
        <taxon>Bacilli</taxon>
        <taxon>Bacillales</taxon>
        <taxon>Bacillaceae</taxon>
        <taxon>Aliibacillus</taxon>
    </lineage>
</organism>
<dbReference type="EMBL" id="JBHSPF010000017">
    <property type="protein sequence ID" value="MFC5628020.1"/>
    <property type="molecule type" value="Genomic_DNA"/>
</dbReference>
<keyword evidence="10" id="KW-0175">Coiled coil</keyword>
<comment type="catalytic activity">
    <reaction evidence="1">
        <text>ATP + protein L-histidine = ADP + protein N-phospho-L-histidine.</text>
        <dbReference type="EC" id="2.7.13.3"/>
    </reaction>
</comment>
<dbReference type="SUPFAM" id="SSF47384">
    <property type="entry name" value="Homodimeric domain of signal transducing histidine kinase"/>
    <property type="match status" value="1"/>
</dbReference>
<feature type="domain" description="Histidine kinase" evidence="11">
    <location>
        <begin position="88"/>
        <end position="282"/>
    </location>
</feature>